<name>A0AAJ4W8W6_9GAMM</name>
<protein>
    <submittedName>
        <fullName evidence="1">Uncharacterized protein</fullName>
    </submittedName>
</protein>
<sequence>MQLDKVYSERNMIIARTWHGCVPLKYRDGFAAHLQLTGVQHS</sequence>
<dbReference type="EMBL" id="FOLW01000002">
    <property type="protein sequence ID" value="SFC36993.1"/>
    <property type="molecule type" value="Genomic_DNA"/>
</dbReference>
<comment type="caution">
    <text evidence="1">The sequence shown here is derived from an EMBL/GenBank/DDBJ whole genome shotgun (WGS) entry which is preliminary data.</text>
</comment>
<evidence type="ECO:0000313" key="1">
    <source>
        <dbReference type="EMBL" id="SFC36993.1"/>
    </source>
</evidence>
<gene>
    <name evidence="1" type="ORF">SAMN02745723_102197</name>
</gene>
<dbReference type="AlphaFoldDB" id="A0AAJ4W8W6"/>
<reference evidence="1 2" key="1">
    <citation type="submission" date="2016-10" db="EMBL/GenBank/DDBJ databases">
        <authorList>
            <person name="Varghese N."/>
            <person name="Submissions S."/>
        </authorList>
    </citation>
    <scope>NUCLEOTIDE SEQUENCE [LARGE SCALE GENOMIC DNA]</scope>
    <source>
        <strain evidence="1 2">DSM 5563</strain>
    </source>
</reference>
<evidence type="ECO:0000313" key="2">
    <source>
        <dbReference type="Proteomes" id="UP000226420"/>
    </source>
</evidence>
<dbReference type="Proteomes" id="UP000226420">
    <property type="component" value="Unassembled WGS sequence"/>
</dbReference>
<organism evidence="1 2">
    <name type="scientific">Pragia fontium DSM 5563 = ATCC 49100</name>
    <dbReference type="NCBI Taxonomy" id="1122977"/>
    <lineage>
        <taxon>Bacteria</taxon>
        <taxon>Pseudomonadati</taxon>
        <taxon>Pseudomonadota</taxon>
        <taxon>Gammaproteobacteria</taxon>
        <taxon>Enterobacterales</taxon>
        <taxon>Budviciaceae</taxon>
        <taxon>Pragia</taxon>
    </lineage>
</organism>
<proteinExistence type="predicted"/>
<accession>A0AAJ4W8W6</accession>